<dbReference type="PROSITE" id="PS50041">
    <property type="entry name" value="C_TYPE_LECTIN_2"/>
    <property type="match status" value="3"/>
</dbReference>
<evidence type="ECO:0000313" key="5">
    <source>
        <dbReference type="Proteomes" id="UP000261660"/>
    </source>
</evidence>
<protein>
    <recommendedName>
        <fullName evidence="3">C-type lectin domain-containing protein</fullName>
    </recommendedName>
</protein>
<dbReference type="CDD" id="cd00037">
    <property type="entry name" value="CLECT"/>
    <property type="match status" value="1"/>
</dbReference>
<dbReference type="PROSITE" id="PS00615">
    <property type="entry name" value="C_TYPE_LECTIN_1"/>
    <property type="match status" value="1"/>
</dbReference>
<dbReference type="InterPro" id="IPR016186">
    <property type="entry name" value="C-type_lectin-like/link_sf"/>
</dbReference>
<keyword evidence="2" id="KW-0732">Signal</keyword>
<feature type="domain" description="C-type lectin" evidence="3">
    <location>
        <begin position="259"/>
        <end position="321"/>
    </location>
</feature>
<keyword evidence="1" id="KW-1015">Disulfide bond</keyword>
<evidence type="ECO:0000256" key="1">
    <source>
        <dbReference type="ARBA" id="ARBA00023157"/>
    </source>
</evidence>
<dbReference type="InterPro" id="IPR018378">
    <property type="entry name" value="C-type_lectin_CS"/>
</dbReference>
<accession>A0A3Q3FP26</accession>
<dbReference type="STRING" id="56723.ENSLBEP00000021239"/>
<dbReference type="Ensembl" id="ENSLBET00000022374.1">
    <property type="protein sequence ID" value="ENSLBEP00000021239.1"/>
    <property type="gene ID" value="ENSLBEG00000016324.1"/>
</dbReference>
<dbReference type="PANTHER" id="PTHR45784">
    <property type="entry name" value="C-TYPE LECTIN DOMAIN FAMILY 20 MEMBER A-RELATED"/>
    <property type="match status" value="1"/>
</dbReference>
<sequence>MERILFTALILISVSSLSAKHVFIDLSKTWPDAQAYCRKHHTDLSPISNEVEYQMFRCLFFESSFWFEGWIGLYFNEKSPTKWSWSGGANATKTDRFPFDSHGRYTAGHKNGFYHTYRQDARFFCFNLMVDDGKKTWEEALEHCRETHTDLTSLNSETEQRLALSEIQHDHITERVWIGLRFFGDRWLWVNGDLWCTRPGPKETRSTSVLSGNAKCSKEHYMDSKCWFSLDRDTSSQFEATHKVMFNCMQMFLIHTEWVWIGLRFFGDCWLWVNGDPLVYEAWPEGDQEHQCPLRKRCGALTKEGHWENWDCEEKLHFICY</sequence>
<dbReference type="Gene3D" id="3.10.100.10">
    <property type="entry name" value="Mannose-Binding Protein A, subunit A"/>
    <property type="match status" value="3"/>
</dbReference>
<dbReference type="InParanoid" id="A0A3Q3FP26"/>
<dbReference type="SMART" id="SM00034">
    <property type="entry name" value="CLECT"/>
    <property type="match status" value="1"/>
</dbReference>
<feature type="chain" id="PRO_5018533292" description="C-type lectin domain-containing protein" evidence="2">
    <location>
        <begin position="20"/>
        <end position="321"/>
    </location>
</feature>
<feature type="domain" description="C-type lectin" evidence="3">
    <location>
        <begin position="21"/>
        <end position="88"/>
    </location>
</feature>
<feature type="domain" description="C-type lectin" evidence="3">
    <location>
        <begin position="125"/>
        <end position="226"/>
    </location>
</feature>
<dbReference type="Proteomes" id="UP000261660">
    <property type="component" value="Unplaced"/>
</dbReference>
<dbReference type="Pfam" id="PF00059">
    <property type="entry name" value="Lectin_C"/>
    <property type="match status" value="3"/>
</dbReference>
<feature type="signal peptide" evidence="2">
    <location>
        <begin position="1"/>
        <end position="19"/>
    </location>
</feature>
<dbReference type="AlphaFoldDB" id="A0A3Q3FP26"/>
<evidence type="ECO:0000256" key="2">
    <source>
        <dbReference type="SAM" id="SignalP"/>
    </source>
</evidence>
<dbReference type="PANTHER" id="PTHR45784:SF8">
    <property type="entry name" value="C-TYPE MANNOSE RECEPTOR 2-RELATED"/>
    <property type="match status" value="1"/>
</dbReference>
<dbReference type="GeneTree" id="ENSGT00940000163460"/>
<dbReference type="InterPro" id="IPR001304">
    <property type="entry name" value="C-type_lectin-like"/>
</dbReference>
<evidence type="ECO:0000259" key="3">
    <source>
        <dbReference type="PROSITE" id="PS50041"/>
    </source>
</evidence>
<organism evidence="4 5">
    <name type="scientific">Labrus bergylta</name>
    <name type="common">ballan wrasse</name>
    <dbReference type="NCBI Taxonomy" id="56723"/>
    <lineage>
        <taxon>Eukaryota</taxon>
        <taxon>Metazoa</taxon>
        <taxon>Chordata</taxon>
        <taxon>Craniata</taxon>
        <taxon>Vertebrata</taxon>
        <taxon>Euteleostomi</taxon>
        <taxon>Actinopterygii</taxon>
        <taxon>Neopterygii</taxon>
        <taxon>Teleostei</taxon>
        <taxon>Neoteleostei</taxon>
        <taxon>Acanthomorphata</taxon>
        <taxon>Eupercaria</taxon>
        <taxon>Labriformes</taxon>
        <taxon>Labridae</taxon>
        <taxon>Labrus</taxon>
    </lineage>
</organism>
<dbReference type="SUPFAM" id="SSF56436">
    <property type="entry name" value="C-type lectin-like"/>
    <property type="match status" value="3"/>
</dbReference>
<reference evidence="4" key="1">
    <citation type="submission" date="2025-08" db="UniProtKB">
        <authorList>
            <consortium name="Ensembl"/>
        </authorList>
    </citation>
    <scope>IDENTIFICATION</scope>
</reference>
<proteinExistence type="predicted"/>
<reference evidence="4" key="2">
    <citation type="submission" date="2025-09" db="UniProtKB">
        <authorList>
            <consortium name="Ensembl"/>
        </authorList>
    </citation>
    <scope>IDENTIFICATION</scope>
</reference>
<keyword evidence="5" id="KW-1185">Reference proteome</keyword>
<name>A0A3Q3FP26_9LABR</name>
<dbReference type="InterPro" id="IPR016187">
    <property type="entry name" value="CTDL_fold"/>
</dbReference>
<evidence type="ECO:0000313" key="4">
    <source>
        <dbReference type="Ensembl" id="ENSLBEP00000021239.1"/>
    </source>
</evidence>